<keyword evidence="6 9" id="KW-0067">ATP-binding</keyword>
<dbReference type="GO" id="GO:0016301">
    <property type="term" value="F:kinase activity"/>
    <property type="evidence" value="ECO:0007669"/>
    <property type="project" value="UniProtKB-KW"/>
</dbReference>
<dbReference type="Proteomes" id="UP001056708">
    <property type="component" value="Chromosome"/>
</dbReference>
<evidence type="ECO:0000256" key="8">
    <source>
        <dbReference type="ARBA" id="ARBA00048679"/>
    </source>
</evidence>
<protein>
    <recommendedName>
        <fullName evidence="1">non-specific serine/threonine protein kinase</fullName>
        <ecNumber evidence="1">2.7.11.1</ecNumber>
    </recommendedName>
</protein>
<dbReference type="CDD" id="cd14014">
    <property type="entry name" value="STKc_PknB_like"/>
    <property type="match status" value="1"/>
</dbReference>
<evidence type="ECO:0000256" key="2">
    <source>
        <dbReference type="ARBA" id="ARBA00022527"/>
    </source>
</evidence>
<evidence type="ECO:0000256" key="7">
    <source>
        <dbReference type="ARBA" id="ARBA00047899"/>
    </source>
</evidence>
<dbReference type="PROSITE" id="PS00107">
    <property type="entry name" value="PROTEIN_KINASE_ATP"/>
    <property type="match status" value="1"/>
</dbReference>
<evidence type="ECO:0000259" key="11">
    <source>
        <dbReference type="PROSITE" id="PS50011"/>
    </source>
</evidence>
<evidence type="ECO:0000256" key="10">
    <source>
        <dbReference type="SAM" id="MobiDB-lite"/>
    </source>
</evidence>
<dbReference type="EMBL" id="CP098611">
    <property type="protein sequence ID" value="USR89943.1"/>
    <property type="molecule type" value="Genomic_DNA"/>
</dbReference>
<comment type="catalytic activity">
    <reaction evidence="7">
        <text>L-threonyl-[protein] + ATP = O-phospho-L-threonyl-[protein] + ADP + H(+)</text>
        <dbReference type="Rhea" id="RHEA:46608"/>
        <dbReference type="Rhea" id="RHEA-COMP:11060"/>
        <dbReference type="Rhea" id="RHEA-COMP:11605"/>
        <dbReference type="ChEBI" id="CHEBI:15378"/>
        <dbReference type="ChEBI" id="CHEBI:30013"/>
        <dbReference type="ChEBI" id="CHEBI:30616"/>
        <dbReference type="ChEBI" id="CHEBI:61977"/>
        <dbReference type="ChEBI" id="CHEBI:456216"/>
        <dbReference type="EC" id="2.7.11.1"/>
    </reaction>
</comment>
<keyword evidence="13" id="KW-1185">Reference proteome</keyword>
<gene>
    <name evidence="12" type="ORF">NEA10_13905</name>
</gene>
<name>A0ABY5AP52_9CYAN</name>
<dbReference type="InterPro" id="IPR017441">
    <property type="entry name" value="Protein_kinase_ATP_BS"/>
</dbReference>
<organism evidence="12 13">
    <name type="scientific">Phormidium yuhuli AB48</name>
    <dbReference type="NCBI Taxonomy" id="2940671"/>
    <lineage>
        <taxon>Bacteria</taxon>
        <taxon>Bacillati</taxon>
        <taxon>Cyanobacteriota</taxon>
        <taxon>Cyanophyceae</taxon>
        <taxon>Oscillatoriophycideae</taxon>
        <taxon>Oscillatoriales</taxon>
        <taxon>Oscillatoriaceae</taxon>
        <taxon>Phormidium</taxon>
        <taxon>Phormidium yuhuli</taxon>
    </lineage>
</organism>
<keyword evidence="5 12" id="KW-0418">Kinase</keyword>
<dbReference type="Gene3D" id="1.10.510.10">
    <property type="entry name" value="Transferase(Phosphotransferase) domain 1"/>
    <property type="match status" value="1"/>
</dbReference>
<evidence type="ECO:0000256" key="6">
    <source>
        <dbReference type="ARBA" id="ARBA00022840"/>
    </source>
</evidence>
<dbReference type="InterPro" id="IPR011009">
    <property type="entry name" value="Kinase-like_dom_sf"/>
</dbReference>
<reference evidence="12" key="1">
    <citation type="submission" date="2022-06" db="EMBL/GenBank/DDBJ databases">
        <title>Genome sequence of Phormidium yuhuli AB48 isolated from an industrial photobioreactor environment.</title>
        <authorList>
            <person name="Qiu Y."/>
            <person name="Noonan A.J.C."/>
            <person name="Dofher K."/>
            <person name="Koch M."/>
            <person name="Kieft B."/>
            <person name="Lin X."/>
            <person name="Ziels R.M."/>
            <person name="Hallam S.J."/>
        </authorList>
    </citation>
    <scope>NUCLEOTIDE SEQUENCE</scope>
    <source>
        <strain evidence="12">AB48</strain>
    </source>
</reference>
<evidence type="ECO:0000256" key="4">
    <source>
        <dbReference type="ARBA" id="ARBA00022741"/>
    </source>
</evidence>
<evidence type="ECO:0000256" key="5">
    <source>
        <dbReference type="ARBA" id="ARBA00022777"/>
    </source>
</evidence>
<keyword evidence="4 9" id="KW-0547">Nucleotide-binding</keyword>
<keyword evidence="3" id="KW-0808">Transferase</keyword>
<dbReference type="SMART" id="SM00220">
    <property type="entry name" value="S_TKc"/>
    <property type="match status" value="1"/>
</dbReference>
<dbReference type="PANTHER" id="PTHR24363:SF0">
    <property type="entry name" value="SERINE_THREONINE KINASE LIKE DOMAIN CONTAINING 1"/>
    <property type="match status" value="1"/>
</dbReference>
<dbReference type="RefSeq" id="WP_252661351.1">
    <property type="nucleotide sequence ID" value="NZ_CP098611.1"/>
</dbReference>
<comment type="catalytic activity">
    <reaction evidence="8">
        <text>L-seryl-[protein] + ATP = O-phospho-L-seryl-[protein] + ADP + H(+)</text>
        <dbReference type="Rhea" id="RHEA:17989"/>
        <dbReference type="Rhea" id="RHEA-COMP:9863"/>
        <dbReference type="Rhea" id="RHEA-COMP:11604"/>
        <dbReference type="ChEBI" id="CHEBI:15378"/>
        <dbReference type="ChEBI" id="CHEBI:29999"/>
        <dbReference type="ChEBI" id="CHEBI:30616"/>
        <dbReference type="ChEBI" id="CHEBI:83421"/>
        <dbReference type="ChEBI" id="CHEBI:456216"/>
        <dbReference type="EC" id="2.7.11.1"/>
    </reaction>
</comment>
<sequence>MTFCLNPDCPQPQNSRNASICATCGSPLLVGDRYRPLRAIGTGGFGRTFLGVDEYKPSKPPCVIKQFNPREQGTQNRDRAADLFLQEANRLDELGSHPQIPHLLAHFQWNQHQYLIQEFINGSNLEEELEMSGCLSDDEIRQLLRDLLPVLQFVHDHKVIHRDVKPANLIRSQNGQLYLVDFGASKLATAANLALTGTRIGSAGYAAPEQAMGKGTFASDIYSLGVTCIHLLTGISPFDLYDSNDGKLRWQDYLDQGRRVDPHLIKVLDKMVETATGRRYRSPAAILSDLNHPRPRYRPEGAVPSVASVTTDSPGPSRPLFQEGDSGSALSKVESTPAYEARVRTSYFLWLVAFLLGSGFRPLKGLHRFYNGKIFTGFLWMIPVIGDIGGFVDLFLIPEMAQEREEEIRARMGVSSSGVPMMPHTSVTQVWTPASQDEQVMTLLKEAERKGGQLTVTQAVMATGLSFDKAERLLMELAKTGYVEVDNDVSTGAVVYRFRELSS</sequence>
<dbReference type="PANTHER" id="PTHR24363">
    <property type="entry name" value="SERINE/THREONINE PROTEIN KINASE"/>
    <property type="match status" value="1"/>
</dbReference>
<keyword evidence="2" id="KW-0723">Serine/threonine-protein kinase</keyword>
<feature type="region of interest" description="Disordered" evidence="10">
    <location>
        <begin position="299"/>
        <end position="329"/>
    </location>
</feature>
<evidence type="ECO:0000256" key="3">
    <source>
        <dbReference type="ARBA" id="ARBA00022679"/>
    </source>
</evidence>
<accession>A0ABY5AP52</accession>
<dbReference type="SUPFAM" id="SSF56112">
    <property type="entry name" value="Protein kinase-like (PK-like)"/>
    <property type="match status" value="1"/>
</dbReference>
<evidence type="ECO:0000256" key="9">
    <source>
        <dbReference type="PROSITE-ProRule" id="PRU10141"/>
    </source>
</evidence>
<dbReference type="PROSITE" id="PS50011">
    <property type="entry name" value="PROTEIN_KINASE_DOM"/>
    <property type="match status" value="1"/>
</dbReference>
<feature type="binding site" evidence="9">
    <location>
        <position position="65"/>
    </location>
    <ligand>
        <name>ATP</name>
        <dbReference type="ChEBI" id="CHEBI:30616"/>
    </ligand>
</feature>
<dbReference type="InterPro" id="IPR000719">
    <property type="entry name" value="Prot_kinase_dom"/>
</dbReference>
<evidence type="ECO:0000256" key="1">
    <source>
        <dbReference type="ARBA" id="ARBA00012513"/>
    </source>
</evidence>
<proteinExistence type="predicted"/>
<feature type="domain" description="Protein kinase" evidence="11">
    <location>
        <begin position="34"/>
        <end position="295"/>
    </location>
</feature>
<dbReference type="NCBIfam" id="NF045510">
    <property type="entry name" value="4Cys_prefix_kin"/>
    <property type="match status" value="1"/>
</dbReference>
<evidence type="ECO:0000313" key="13">
    <source>
        <dbReference type="Proteomes" id="UP001056708"/>
    </source>
</evidence>
<evidence type="ECO:0000313" key="12">
    <source>
        <dbReference type="EMBL" id="USR89943.1"/>
    </source>
</evidence>
<dbReference type="Pfam" id="PF00069">
    <property type="entry name" value="Pkinase"/>
    <property type="match status" value="1"/>
</dbReference>
<dbReference type="EC" id="2.7.11.1" evidence="1"/>